<dbReference type="Ensembl" id="ENSCCRT00010064817.1">
    <property type="protein sequence ID" value="ENSCCRP00010059116.1"/>
    <property type="gene ID" value="ENSCCRG00010025047.1"/>
</dbReference>
<feature type="signal peptide" evidence="1">
    <location>
        <begin position="1"/>
        <end position="18"/>
    </location>
</feature>
<accession>A0A8C1L9U4</accession>
<proteinExistence type="predicted"/>
<dbReference type="Gene3D" id="3.60.10.10">
    <property type="entry name" value="Endonuclease/exonuclease/phosphatase"/>
    <property type="match status" value="1"/>
</dbReference>
<dbReference type="SUPFAM" id="SSF56672">
    <property type="entry name" value="DNA/RNA polymerases"/>
    <property type="match status" value="1"/>
</dbReference>
<dbReference type="InterPro" id="IPR000477">
    <property type="entry name" value="RT_dom"/>
</dbReference>
<sequence length="695" mass="80274">MGWLIIIMLSILQWNARSLCANGQEFKGYINELNEKPDVICVQETWLKPRLDFVLKGYISVRRDREEGNGGGCMDFIREGVAYRVLEKGTAIEYISIEIWIGKKKYVIINFYNPCKRLTLESMEGIKGINEDRVVWCGDFNAHSTLWGGLKTDNNGRVIEEVMERKNLVCINDGSYTRMDLNSGNRSAIDITIVSNTIGAITNWQVLKNCSVGSDHFPIISAIGNCERGKGNQGNIVKWKYEKADWENFLLISEERLKMIKFTEEIVIENKYAELVAGIQSAANENIPIRKGKRRGKIVPWWNERCKIAIRKKRKALKELKKTHNWENLIGYKKSQAETRRVIREVKKEYWRSFCEEIGKSTPVEEVWNMIKKMSGIRKEFEYPVLSVGEELAISDKEKAEIFRREFSKINSSDNLTKESKEMREKLMEENLNIKEIREGTQDVLDVPFSLTELKRALKSTKASAPGEDGISYVILKKLSDESLGVVLKFYNKVWEKGRIPQSWKEGLIIPIKKPGKDTSVPVNYRPIALTSHLCKLMEKMVTERLMYHMEKINYFSTYQSGFRKGRGTIDSILNLETDIRKAFINKEYVVAVFFDVEKAYDMLWKEGLLIKLDQIGISGRLYNWIKEFILERYIKVRIGDCVSREGKIENGTPQGSVISPLLFIIMINDVFVSIDRNINKSLFADEGRDFRHGN</sequence>
<evidence type="ECO:0000256" key="1">
    <source>
        <dbReference type="SAM" id="SignalP"/>
    </source>
</evidence>
<dbReference type="GO" id="GO:0003824">
    <property type="term" value="F:catalytic activity"/>
    <property type="evidence" value="ECO:0007669"/>
    <property type="project" value="InterPro"/>
</dbReference>
<dbReference type="AlphaFoldDB" id="A0A8C1L9U4"/>
<organism evidence="3 4">
    <name type="scientific">Cyprinus carpio</name>
    <name type="common">Common carp</name>
    <dbReference type="NCBI Taxonomy" id="7962"/>
    <lineage>
        <taxon>Eukaryota</taxon>
        <taxon>Metazoa</taxon>
        <taxon>Chordata</taxon>
        <taxon>Craniata</taxon>
        <taxon>Vertebrata</taxon>
        <taxon>Euteleostomi</taxon>
        <taxon>Actinopterygii</taxon>
        <taxon>Neopterygii</taxon>
        <taxon>Teleostei</taxon>
        <taxon>Ostariophysi</taxon>
        <taxon>Cypriniformes</taxon>
        <taxon>Cyprinidae</taxon>
        <taxon>Cyprininae</taxon>
        <taxon>Cyprinus</taxon>
    </lineage>
</organism>
<protein>
    <recommendedName>
        <fullName evidence="2">Reverse transcriptase domain-containing protein</fullName>
    </recommendedName>
</protein>
<dbReference type="InterPro" id="IPR036691">
    <property type="entry name" value="Endo/exonu/phosph_ase_sf"/>
</dbReference>
<dbReference type="Pfam" id="PF14529">
    <property type="entry name" value="Exo_endo_phos_2"/>
    <property type="match status" value="1"/>
</dbReference>
<feature type="domain" description="Reverse transcriptase" evidence="2">
    <location>
        <begin position="493"/>
        <end position="695"/>
    </location>
</feature>
<dbReference type="PANTHER" id="PTHR36688">
    <property type="entry name" value="ENDO/EXONUCLEASE/PHOSPHATASE DOMAIN-CONTAINING PROTEIN"/>
    <property type="match status" value="1"/>
</dbReference>
<dbReference type="SUPFAM" id="SSF56219">
    <property type="entry name" value="DNase I-like"/>
    <property type="match status" value="1"/>
</dbReference>
<reference evidence="3" key="1">
    <citation type="submission" date="2025-08" db="UniProtKB">
        <authorList>
            <consortium name="Ensembl"/>
        </authorList>
    </citation>
    <scope>IDENTIFICATION</scope>
</reference>
<evidence type="ECO:0000259" key="2">
    <source>
        <dbReference type="PROSITE" id="PS50878"/>
    </source>
</evidence>
<evidence type="ECO:0000313" key="4">
    <source>
        <dbReference type="Proteomes" id="UP000694427"/>
    </source>
</evidence>
<feature type="chain" id="PRO_5034805478" description="Reverse transcriptase domain-containing protein" evidence="1">
    <location>
        <begin position="19"/>
        <end position="695"/>
    </location>
</feature>
<dbReference type="PANTHER" id="PTHR36688:SF2">
    <property type="entry name" value="ENDONUCLEASE_EXONUCLEASE_PHOSPHATASE DOMAIN-CONTAINING PROTEIN"/>
    <property type="match status" value="1"/>
</dbReference>
<name>A0A8C1L9U4_CYPCA</name>
<dbReference type="InterPro" id="IPR052560">
    <property type="entry name" value="RdDP_mobile_element"/>
</dbReference>
<dbReference type="CDD" id="cd01650">
    <property type="entry name" value="RT_nLTR_like"/>
    <property type="match status" value="1"/>
</dbReference>
<dbReference type="InterPro" id="IPR043502">
    <property type="entry name" value="DNA/RNA_pol_sf"/>
</dbReference>
<keyword evidence="1" id="KW-0732">Signal</keyword>
<reference evidence="3" key="2">
    <citation type="submission" date="2025-09" db="UniProtKB">
        <authorList>
            <consortium name="Ensembl"/>
        </authorList>
    </citation>
    <scope>IDENTIFICATION</scope>
</reference>
<evidence type="ECO:0000313" key="3">
    <source>
        <dbReference type="Ensembl" id="ENSCCRP00010059116.1"/>
    </source>
</evidence>
<dbReference type="PROSITE" id="PS50878">
    <property type="entry name" value="RT_POL"/>
    <property type="match status" value="1"/>
</dbReference>
<dbReference type="Proteomes" id="UP000694427">
    <property type="component" value="Unplaced"/>
</dbReference>
<dbReference type="Pfam" id="PF00078">
    <property type="entry name" value="RVT_1"/>
    <property type="match status" value="1"/>
</dbReference>
<dbReference type="InterPro" id="IPR005135">
    <property type="entry name" value="Endo/exonuclease/phosphatase"/>
</dbReference>
<keyword evidence="4" id="KW-1185">Reference proteome</keyword>